<comment type="caution">
    <text evidence="5">The sequence shown here is derived from an EMBL/GenBank/DDBJ whole genome shotgun (WGS) entry which is preliminary data.</text>
</comment>
<evidence type="ECO:0000313" key="5">
    <source>
        <dbReference type="EMBL" id="KAK4659407.1"/>
    </source>
</evidence>
<dbReference type="PANTHER" id="PTHR43245">
    <property type="entry name" value="BIFUNCTIONAL POLYMYXIN RESISTANCE PROTEIN ARNA"/>
    <property type="match status" value="1"/>
</dbReference>
<keyword evidence="3" id="KW-1133">Transmembrane helix</keyword>
<keyword evidence="2" id="KW-0560">Oxidoreductase</keyword>
<dbReference type="PANTHER" id="PTHR43245:SF51">
    <property type="entry name" value="SHORT CHAIN DEHYDROGENASE_REDUCTASE FAMILY 42E, MEMBER 2"/>
    <property type="match status" value="1"/>
</dbReference>
<name>A0ABR0GUR0_9PEZI</name>
<proteinExistence type="inferred from homology"/>
<feature type="domain" description="3-beta hydroxysteroid dehydrogenase/isomerase" evidence="4">
    <location>
        <begin position="121"/>
        <end position="252"/>
    </location>
</feature>
<protein>
    <recommendedName>
        <fullName evidence="4">3-beta hydroxysteroid dehydrogenase/isomerase domain-containing protein</fullName>
    </recommendedName>
</protein>
<dbReference type="GeneID" id="87905322"/>
<keyword evidence="3" id="KW-0472">Membrane</keyword>
<dbReference type="InterPro" id="IPR050177">
    <property type="entry name" value="Lipid_A_modif_metabolic_enz"/>
</dbReference>
<comment type="similarity">
    <text evidence="1">Belongs to the 3-beta-HSD family.</text>
</comment>
<keyword evidence="6" id="KW-1185">Reference proteome</keyword>
<evidence type="ECO:0000259" key="4">
    <source>
        <dbReference type="Pfam" id="PF01073"/>
    </source>
</evidence>
<reference evidence="5 6" key="1">
    <citation type="journal article" date="2023" name="bioRxiv">
        <title>High-quality genome assemblies of four members of thePodospora anserinaspecies complex.</title>
        <authorList>
            <person name="Ament-Velasquez S.L."/>
            <person name="Vogan A.A."/>
            <person name="Wallerman O."/>
            <person name="Hartmann F."/>
            <person name="Gautier V."/>
            <person name="Silar P."/>
            <person name="Giraud T."/>
            <person name="Johannesson H."/>
        </authorList>
    </citation>
    <scope>NUCLEOTIDE SEQUENCE [LARGE SCALE GENOMIC DNA]</scope>
    <source>
        <strain evidence="5 6">CBS 415.72m</strain>
    </source>
</reference>
<feature type="domain" description="3-beta hydroxysteroid dehydrogenase/isomerase" evidence="4">
    <location>
        <begin position="289"/>
        <end position="403"/>
    </location>
</feature>
<evidence type="ECO:0000256" key="3">
    <source>
        <dbReference type="SAM" id="Phobius"/>
    </source>
</evidence>
<dbReference type="SUPFAM" id="SSF51735">
    <property type="entry name" value="NAD(P)-binding Rossmann-fold domains"/>
    <property type="match status" value="1"/>
</dbReference>
<gene>
    <name evidence="5" type="ORF">QC762_109920</name>
</gene>
<dbReference type="EMBL" id="JAFFHA010000001">
    <property type="protein sequence ID" value="KAK4659407.1"/>
    <property type="molecule type" value="Genomic_DNA"/>
</dbReference>
<evidence type="ECO:0000256" key="2">
    <source>
        <dbReference type="ARBA" id="ARBA00023002"/>
    </source>
</evidence>
<dbReference type="InterPro" id="IPR036291">
    <property type="entry name" value="NAD(P)-bd_dom_sf"/>
</dbReference>
<sequence length="538" mass="59393">MQSELGSREPILRGDVQRAFQPWYPSDPDKPPKFLPIFAVVTLSTTLSKPSFTMLILALVALGVFWLYRFNSALRSTPEEARKFSPKRWTKEQVKEAYENVKKNPINFLKHVPPAQERRYIIVGGSGLVGGDIVLQLLERGQSPSSIRILDFAPITRDDMLPKTSACDFVQTDITSIPSVEAAFSKPWPPSVSHLPLTVFHTAAVIRPQERHPLLYSRVSRVNRDGAIIVLNTAKKQHHNCDIFIATSSGSVSITPTRFIPTWPWQSHPAGYFQLCNESDFDLPLRPHSHFFANYARSKAEAERAICSANTANFRTGCLRPGNAIYGQKTDPLVGNILREGEYIAFTPQVIQSFVYSRNVSLAHLQFEAALLPSPSGTAPPACAGRPFVITDAGPPITFRDMALACETLSDAKFAYSEASPLIIHAIAHVMEFWSLLLARAPFLTRWFGWKEAKGPIGMLQPAVLNVGIHSVVDDSKARRRVEEGGIGYTPVASTLEGISMQISEFNEDVRAGRIKGVGLREGKKMAMVAEEAGALAS</sequence>
<dbReference type="InterPro" id="IPR002225">
    <property type="entry name" value="3Beta_OHSteriod_DH/Estase"/>
</dbReference>
<dbReference type="Pfam" id="PF01073">
    <property type="entry name" value="3Beta_HSD"/>
    <property type="match status" value="2"/>
</dbReference>
<organism evidence="5 6">
    <name type="scientific">Podospora pseudocomata</name>
    <dbReference type="NCBI Taxonomy" id="2093779"/>
    <lineage>
        <taxon>Eukaryota</taxon>
        <taxon>Fungi</taxon>
        <taxon>Dikarya</taxon>
        <taxon>Ascomycota</taxon>
        <taxon>Pezizomycotina</taxon>
        <taxon>Sordariomycetes</taxon>
        <taxon>Sordariomycetidae</taxon>
        <taxon>Sordariales</taxon>
        <taxon>Podosporaceae</taxon>
        <taxon>Podospora</taxon>
    </lineage>
</organism>
<dbReference type="Proteomes" id="UP001323405">
    <property type="component" value="Unassembled WGS sequence"/>
</dbReference>
<dbReference type="RefSeq" id="XP_062748378.1">
    <property type="nucleotide sequence ID" value="XM_062885415.1"/>
</dbReference>
<keyword evidence="3" id="KW-0812">Transmembrane</keyword>
<evidence type="ECO:0000313" key="6">
    <source>
        <dbReference type="Proteomes" id="UP001323405"/>
    </source>
</evidence>
<evidence type="ECO:0000256" key="1">
    <source>
        <dbReference type="ARBA" id="ARBA00009219"/>
    </source>
</evidence>
<feature type="transmembrane region" description="Helical" evidence="3">
    <location>
        <begin position="51"/>
        <end position="68"/>
    </location>
</feature>
<accession>A0ABR0GUR0</accession>
<dbReference type="Gene3D" id="3.40.50.720">
    <property type="entry name" value="NAD(P)-binding Rossmann-like Domain"/>
    <property type="match status" value="1"/>
</dbReference>